<comment type="caution">
    <text evidence="2">The sequence shown here is derived from an EMBL/GenBank/DDBJ whole genome shotgun (WGS) entry which is preliminary data.</text>
</comment>
<evidence type="ECO:0000313" key="2">
    <source>
        <dbReference type="EMBL" id="CAI2182588.1"/>
    </source>
</evidence>
<keyword evidence="1" id="KW-1133">Transmembrane helix</keyword>
<accession>A0A9W4WVQ9</accession>
<sequence>MAKGSNVVKYFSPYFFVLIEGLPELFVTSLLWQVMEFNRTIIATLNEETKTQHEILTRELFIEMLIRESKLNNSNSFESSDIPSDFITLVTTDFINNIDESNEKAELGISNSSSITNKNKLIWISFGRWFGMKELIKQRDIRRHLKQKWKRLQHALDLQNDANLQVITKMITACITLNLECVVDMDNKTLIHLEFLDNLGAVIKATEAIN</sequence>
<keyword evidence="1" id="KW-0472">Membrane</keyword>
<dbReference type="AlphaFoldDB" id="A0A9W4WVQ9"/>
<keyword evidence="1" id="KW-0812">Transmembrane</keyword>
<feature type="transmembrane region" description="Helical" evidence="1">
    <location>
        <begin position="12"/>
        <end position="32"/>
    </location>
</feature>
<keyword evidence="3" id="KW-1185">Reference proteome</keyword>
<reference evidence="2" key="1">
    <citation type="submission" date="2022-08" db="EMBL/GenBank/DDBJ databases">
        <authorList>
            <person name="Kallberg Y."/>
            <person name="Tangrot J."/>
            <person name="Rosling A."/>
        </authorList>
    </citation>
    <scope>NUCLEOTIDE SEQUENCE</scope>
    <source>
        <strain evidence="2">Wild A</strain>
    </source>
</reference>
<organism evidence="2 3">
    <name type="scientific">Funneliformis geosporum</name>
    <dbReference type="NCBI Taxonomy" id="1117311"/>
    <lineage>
        <taxon>Eukaryota</taxon>
        <taxon>Fungi</taxon>
        <taxon>Fungi incertae sedis</taxon>
        <taxon>Mucoromycota</taxon>
        <taxon>Glomeromycotina</taxon>
        <taxon>Glomeromycetes</taxon>
        <taxon>Glomerales</taxon>
        <taxon>Glomeraceae</taxon>
        <taxon>Funneliformis</taxon>
    </lineage>
</organism>
<name>A0A9W4WVQ9_9GLOM</name>
<protein>
    <submittedName>
        <fullName evidence="2">9982_t:CDS:1</fullName>
    </submittedName>
</protein>
<feature type="non-terminal residue" evidence="2">
    <location>
        <position position="210"/>
    </location>
</feature>
<gene>
    <name evidence="2" type="ORF">FWILDA_LOCUS10655</name>
</gene>
<evidence type="ECO:0000256" key="1">
    <source>
        <dbReference type="SAM" id="Phobius"/>
    </source>
</evidence>
<proteinExistence type="predicted"/>
<dbReference type="Proteomes" id="UP001153678">
    <property type="component" value="Unassembled WGS sequence"/>
</dbReference>
<evidence type="ECO:0000313" key="3">
    <source>
        <dbReference type="Proteomes" id="UP001153678"/>
    </source>
</evidence>
<dbReference type="OrthoDB" id="2320867at2759"/>
<dbReference type="EMBL" id="CAMKVN010002777">
    <property type="protein sequence ID" value="CAI2182588.1"/>
    <property type="molecule type" value="Genomic_DNA"/>
</dbReference>